<gene>
    <name evidence="1" type="ORF">BDDG_09121</name>
</gene>
<reference evidence="1" key="1">
    <citation type="submission" date="2010-03" db="EMBL/GenBank/DDBJ databases">
        <title>Annotation of Blastomyces dermatitidis strain ATCC 18188.</title>
        <authorList>
            <consortium name="The Broad Institute Genome Sequencing Platform"/>
            <consortium name="Broad Institute Genome Sequencing Center for Infectious Disease."/>
            <person name="Cuomo C."/>
            <person name="Klein B."/>
            <person name="Sullivan T."/>
            <person name="Heitman J."/>
            <person name="Young S."/>
            <person name="Zeng Q."/>
            <person name="Gargeya S."/>
            <person name="Alvarado L."/>
            <person name="Berlin A.M."/>
            <person name="Chapman S.B."/>
            <person name="Chen Z."/>
            <person name="Freedman E."/>
            <person name="Gellesch M."/>
            <person name="Goldberg J."/>
            <person name="Griggs A."/>
            <person name="Gujja S."/>
            <person name="Heilman E."/>
            <person name="Heiman D."/>
            <person name="Howarth C."/>
            <person name="Mehta T."/>
            <person name="Neiman D."/>
            <person name="Pearson M."/>
            <person name="Roberts A."/>
            <person name="Saif S."/>
            <person name="Shea T."/>
            <person name="Shenoy N."/>
            <person name="Sisk P."/>
            <person name="Stolte C."/>
            <person name="Sykes S."/>
            <person name="White J."/>
            <person name="Yandava C."/>
            <person name="Haas B."/>
            <person name="Nusbaum C."/>
            <person name="Birren B."/>
        </authorList>
    </citation>
    <scope>NUCLEOTIDE SEQUENCE [LARGE SCALE GENOMIC DNA]</scope>
    <source>
        <strain evidence="1">ATCC 18188</strain>
    </source>
</reference>
<sequence>MPISSDAFNIDNLSQGETVYQRCIVIKGSCRSAVESGFLTVENQGASGSQNFPTQRHPVLQRRFTFLAMLSEGPNNLIIQLGSHYNRPALSPSPDTIIVSLNYYPLMNSPPLHLAIMVAKDSPLLIDCPPDKHGGLPDGHSHLDAVIAKFRITAYMWQALTAEDMRLKGLGRRSFRLEEERTADTTSQAFLDNRGRQWLPVSEAIRSTAKIHLIGTHKTVTELRDPNIAQQNRHANDKNRLFNIFLDALKDYGPPFDAPNHPIVAGLILDSHYSVEQNLIVAHAALGAHNGDGISLGMFGSHLTYSWPRFAEEINEYLLDTRAPGPTLGNDCGECDSMWEACSIGQGAFLHEVGHAFGAPHTTGIMARGYAEHWPRNFLPRTAYSVANNRQGVVVVEGQTRNNARWDLRDALSFKLFPHFWIPGDGIFEPGVRAETPSAVVIEQGEGGPSKLGIQLSCRAKVVQISFNDNPEPSPTVASPSNKVIYMMKDLESRFPRNSKKPLKLTVLGMNGKTRTIHDVWRLFGFRDIIRIPGSKVVLTKQSILCPQMEADQSKEPDDSSVWAWATLLAKPRDGLRSGFGSTKRVKSIDVRTGAFLDGLYVDFDDGERVNCGPRLKRNGGKHTFGGHAARQIDIIPSGSGNRVGSYADREIVMIEVARANNVITGMRIHLRDGTEGGELSGYGCVDETCTLEPPPGQRIVGFYGRNWWGQMCDAMFEFGVISAPRDVELPETVYGMKELMNTDGRRNDLPAALGKREQVKQRNREWLVYKAYHFLRRVSGKQR</sequence>
<dbReference type="PANTHER" id="PTHR21054">
    <property type="entry name" value="ZINC METALLOPROTEINASE-RELATED"/>
    <property type="match status" value="1"/>
</dbReference>
<dbReference type="GO" id="GO:0005737">
    <property type="term" value="C:cytoplasm"/>
    <property type="evidence" value="ECO:0007669"/>
    <property type="project" value="TreeGrafter"/>
</dbReference>
<proteinExistence type="predicted"/>
<name>F2TSG3_AJEDA</name>
<dbReference type="InterPro" id="IPR021917">
    <property type="entry name" value="Unchr_Zn-peptidase-like"/>
</dbReference>
<organism evidence="1">
    <name type="scientific">Ajellomyces dermatitidis (strain ATCC 18188 / CBS 674.68)</name>
    <name type="common">Blastomyces dermatitidis</name>
    <dbReference type="NCBI Taxonomy" id="653446"/>
    <lineage>
        <taxon>Eukaryota</taxon>
        <taxon>Fungi</taxon>
        <taxon>Dikarya</taxon>
        <taxon>Ascomycota</taxon>
        <taxon>Pezizomycotina</taxon>
        <taxon>Eurotiomycetes</taxon>
        <taxon>Eurotiomycetidae</taxon>
        <taxon>Onygenales</taxon>
        <taxon>Ajellomycetaceae</taxon>
        <taxon>Blastomyces</taxon>
    </lineage>
</organism>
<dbReference type="EMBL" id="GG749522">
    <property type="protein sequence ID" value="EGE86176.1"/>
    <property type="molecule type" value="Genomic_DNA"/>
</dbReference>
<dbReference type="Proteomes" id="UP000007802">
    <property type="component" value="Unassembled WGS sequence"/>
</dbReference>
<dbReference type="InterPro" id="IPR036404">
    <property type="entry name" value="Jacalin-like_lectin_dom_sf"/>
</dbReference>
<dbReference type="Pfam" id="PF12044">
    <property type="entry name" value="Metallopep"/>
    <property type="match status" value="1"/>
</dbReference>
<dbReference type="OrthoDB" id="74460at2759"/>
<dbReference type="PANTHER" id="PTHR21054:SF2">
    <property type="entry name" value="MIP04191P"/>
    <property type="match status" value="1"/>
</dbReference>
<protein>
    <submittedName>
        <fullName evidence="1">Zinc metalloproteinase</fullName>
    </submittedName>
</protein>
<dbReference type="Gene3D" id="2.100.10.30">
    <property type="entry name" value="Jacalin-like lectin domain"/>
    <property type="match status" value="1"/>
</dbReference>
<evidence type="ECO:0000313" key="1">
    <source>
        <dbReference type="EMBL" id="EGE86176.1"/>
    </source>
</evidence>
<dbReference type="HOGENOM" id="CLU_009601_1_0_1"/>
<dbReference type="InterPro" id="IPR053002">
    <property type="entry name" value="Metalloproteinase_M10B"/>
</dbReference>
<dbReference type="AlphaFoldDB" id="F2TSG3"/>
<accession>F2TSG3</accession>